<dbReference type="InterPro" id="IPR020825">
    <property type="entry name" value="Phe-tRNA_synthase-like_B3/B4"/>
</dbReference>
<dbReference type="SMART" id="SM00873">
    <property type="entry name" value="B3_4"/>
    <property type="match status" value="1"/>
</dbReference>
<dbReference type="Pfam" id="PF03483">
    <property type="entry name" value="B3_4"/>
    <property type="match status" value="1"/>
</dbReference>
<proteinExistence type="predicted"/>
<dbReference type="InterPro" id="IPR005146">
    <property type="entry name" value="B3/B4_tRNA-bd"/>
</dbReference>
<reference evidence="2" key="1">
    <citation type="submission" date="2020-02" db="EMBL/GenBank/DDBJ databases">
        <authorList>
            <person name="Meier V. D."/>
        </authorList>
    </citation>
    <scope>NUCLEOTIDE SEQUENCE</scope>
    <source>
        <strain evidence="2">AVDCRST_MAG59</strain>
    </source>
</reference>
<organism evidence="2">
    <name type="scientific">uncultured Thermomicrobiales bacterium</name>
    <dbReference type="NCBI Taxonomy" id="1645740"/>
    <lineage>
        <taxon>Bacteria</taxon>
        <taxon>Pseudomonadati</taxon>
        <taxon>Thermomicrobiota</taxon>
        <taxon>Thermomicrobia</taxon>
        <taxon>Thermomicrobiales</taxon>
        <taxon>environmental samples</taxon>
    </lineage>
</organism>
<evidence type="ECO:0000259" key="1">
    <source>
        <dbReference type="SMART" id="SM00873"/>
    </source>
</evidence>
<dbReference type="Gene3D" id="3.50.40.10">
    <property type="entry name" value="Phenylalanyl-trna Synthetase, Chain B, domain 3"/>
    <property type="match status" value="1"/>
</dbReference>
<evidence type="ECO:0000313" key="2">
    <source>
        <dbReference type="EMBL" id="CAA9539055.1"/>
    </source>
</evidence>
<feature type="domain" description="B3/B4 tRNA-binding" evidence="1">
    <location>
        <begin position="65"/>
        <end position="218"/>
    </location>
</feature>
<dbReference type="GO" id="GO:0004826">
    <property type="term" value="F:phenylalanine-tRNA ligase activity"/>
    <property type="evidence" value="ECO:0007669"/>
    <property type="project" value="InterPro"/>
</dbReference>
<dbReference type="AlphaFoldDB" id="A0A6J4U2G0"/>
<dbReference type="GO" id="GO:0003723">
    <property type="term" value="F:RNA binding"/>
    <property type="evidence" value="ECO:0007669"/>
    <property type="project" value="InterPro"/>
</dbReference>
<accession>A0A6J4U2G0</accession>
<dbReference type="PANTHER" id="PTHR39209:SF2">
    <property type="entry name" value="CYTOPLASMIC PROTEIN"/>
    <property type="match status" value="1"/>
</dbReference>
<dbReference type="PANTHER" id="PTHR39209">
    <property type="match status" value="1"/>
</dbReference>
<name>A0A6J4U2G0_9BACT</name>
<gene>
    <name evidence="2" type="ORF">AVDCRST_MAG59-640</name>
</gene>
<dbReference type="EMBL" id="CADCWF010000031">
    <property type="protein sequence ID" value="CAA9539055.1"/>
    <property type="molecule type" value="Genomic_DNA"/>
</dbReference>
<protein>
    <recommendedName>
        <fullName evidence="1">B3/B4 tRNA-binding domain-containing protein</fullName>
    </recommendedName>
</protein>
<sequence length="237" mass="24982">MRIRVEPPVWELFPELRIGVVVARGIDNTAAVEAAADRAREDLERAVAAAVALPIEDIPNHPAIAPWRAAYRAFGAKPNDHRPSLEGLLRAARRGSLASINPLVDLYNAVSLAWLLPCGGEDLAAVAGDLVLTRAAGDEPFVPLGGGADLPPKPGEVVYRDDLGVVCRCLNWREAERTKLTAATRDAVLVLEALPPEGTARLESALGDLAARIAQLLGGSTTVAVLGRDHPEAPLGG</sequence>
<dbReference type="SUPFAM" id="SSF56037">
    <property type="entry name" value="PheT/TilS domain"/>
    <property type="match status" value="1"/>
</dbReference>